<dbReference type="GeneID" id="18814804"/>
<feature type="compositionally biased region" description="Polar residues" evidence="1">
    <location>
        <begin position="80"/>
        <end position="101"/>
    </location>
</feature>
<accession>F8NVI1</accession>
<dbReference type="KEGG" id="sla:SERLADRAFT_437141"/>
<evidence type="ECO:0000313" key="2">
    <source>
        <dbReference type="EMBL" id="EGO25390.1"/>
    </source>
</evidence>
<organism>
    <name type="scientific">Serpula lacrymans var. lacrymans (strain S7.9)</name>
    <name type="common">Dry rot fungus</name>
    <dbReference type="NCBI Taxonomy" id="578457"/>
    <lineage>
        <taxon>Eukaryota</taxon>
        <taxon>Fungi</taxon>
        <taxon>Dikarya</taxon>
        <taxon>Basidiomycota</taxon>
        <taxon>Agaricomycotina</taxon>
        <taxon>Agaricomycetes</taxon>
        <taxon>Agaricomycetidae</taxon>
        <taxon>Boletales</taxon>
        <taxon>Coniophorineae</taxon>
        <taxon>Serpulaceae</taxon>
        <taxon>Serpula</taxon>
    </lineage>
</organism>
<sequence>MAYPHSVAGSQEGREMSRNQRDLVDTCFEEGQYESGIQTLEQLRSLNLRPSVSHIRQLLYIALYPPPPETADKRKEKGQVSMSPIKSSPNKNNQQQRSTHIPSPDATAAAQSLLTSFALTNSPISIYRALPQYGSHNDVRSSPDLTGEEDDSIIARESACIVKSKHCWAILKERFIQRKQLSVMSKKGNRKSRSSYIYDHEEEASVESAEPSPLSSVADHVWPVLDWLIILFENDESLTEDVGLPRHSPLLLSQIPPPVSGGARCDVDAPLDIVWYSLMQSDHMRKTMGSRIMSLLINLMSSTHFDTNTFVTSVAARLFSSTPDFCNTFFSCLPASSSVLTFKVALCRKYLAGVSTNAGPEQSNHRPKPQARAIRSARRSSTSQVDFASSTGTTNLLSVSNKSMLPSATEIMQLSLIEYHETGLQSGHAQLVRAKYEILLAYGTLKDALPTEQKDSEWQAMVSKGRLEQAITLAFPQEGEGCTYREALLATLNIWRLG</sequence>
<dbReference type="HOGENOM" id="CLU_040677_0_0_1"/>
<name>F8NVI1_SERL9</name>
<protein>
    <submittedName>
        <fullName evidence="2">Uncharacterized protein</fullName>
    </submittedName>
</protein>
<dbReference type="OrthoDB" id="2337158at2759"/>
<dbReference type="AlphaFoldDB" id="F8NVI1"/>
<reference evidence="2" key="1">
    <citation type="submission" date="2011-04" db="EMBL/GenBank/DDBJ databases">
        <title>Evolution of plant cell wall degrading machinery underlies the functional diversity of forest fungi.</title>
        <authorList>
            <consortium name="US DOE Joint Genome Institute (JGI-PGF)"/>
            <person name="Eastwood D.C."/>
            <person name="Floudas D."/>
            <person name="Binder M."/>
            <person name="Majcherczyk A."/>
            <person name="Schneider P."/>
            <person name="Aerts A."/>
            <person name="Asiegbu F.O."/>
            <person name="Baker S.E."/>
            <person name="Barry K."/>
            <person name="Bendiksby M."/>
            <person name="Blumentritt M."/>
            <person name="Coutinho P.M."/>
            <person name="Cullen D."/>
            <person name="Cullen D."/>
            <person name="Gathman A."/>
            <person name="Goodell B."/>
            <person name="Henrissat B."/>
            <person name="Ihrmark K."/>
            <person name="Kauserud H."/>
            <person name="Kohler A."/>
            <person name="LaButti K."/>
            <person name="Lapidus A."/>
            <person name="Lavin J.L."/>
            <person name="Lee Y.-H."/>
            <person name="Lindquist E."/>
            <person name="Lilly W."/>
            <person name="Lucas S."/>
            <person name="Morin E."/>
            <person name="Murat C."/>
            <person name="Oguiza J.A."/>
            <person name="Park J."/>
            <person name="Pisabarro A.G."/>
            <person name="Riley R."/>
            <person name="Rosling A."/>
            <person name="Salamov A."/>
            <person name="Schmidt O."/>
            <person name="Schmutz J."/>
            <person name="Skrede I."/>
            <person name="Stenlid J."/>
            <person name="Wiebenga A."/>
            <person name="Xie X."/>
            <person name="Kues U."/>
            <person name="Hibbett D.S."/>
            <person name="Hoffmeister D."/>
            <person name="Hogberg N."/>
            <person name="Martin F."/>
            <person name="Grigoriev I.V."/>
            <person name="Watkinson S.C."/>
        </authorList>
    </citation>
    <scope>NUCLEOTIDE SEQUENCE</scope>
    <source>
        <strain evidence="2">S7.9</strain>
    </source>
</reference>
<dbReference type="Proteomes" id="UP000008064">
    <property type="component" value="Unassembled WGS sequence"/>
</dbReference>
<dbReference type="EMBL" id="GL945433">
    <property type="protein sequence ID" value="EGO25390.1"/>
    <property type="molecule type" value="Genomic_DNA"/>
</dbReference>
<feature type="region of interest" description="Disordered" evidence="1">
    <location>
        <begin position="66"/>
        <end position="105"/>
    </location>
</feature>
<gene>
    <name evidence="2" type="ORF">SERLADRAFT_437141</name>
</gene>
<dbReference type="RefSeq" id="XP_007317512.1">
    <property type="nucleotide sequence ID" value="XM_007317450.1"/>
</dbReference>
<proteinExistence type="predicted"/>
<evidence type="ECO:0000256" key="1">
    <source>
        <dbReference type="SAM" id="MobiDB-lite"/>
    </source>
</evidence>